<dbReference type="RefSeq" id="WP_004429609.1">
    <property type="nucleotide sequence ID" value="NC_014639.1"/>
</dbReference>
<organism evidence="2 3">
    <name type="scientific">Bacillus atrophaeus (strain 1942)</name>
    <dbReference type="NCBI Taxonomy" id="720555"/>
    <lineage>
        <taxon>Bacteria</taxon>
        <taxon>Bacillati</taxon>
        <taxon>Bacillota</taxon>
        <taxon>Bacilli</taxon>
        <taxon>Bacillales</taxon>
        <taxon>Bacillaceae</taxon>
        <taxon>Bacillus</taxon>
    </lineage>
</organism>
<gene>
    <name evidence="2" type="ordered locus">BATR1942_09690</name>
</gene>
<evidence type="ECO:0000313" key="3">
    <source>
        <dbReference type="Proteomes" id="UP000006867"/>
    </source>
</evidence>
<keyword evidence="3" id="KW-1185">Reference proteome</keyword>
<keyword evidence="1" id="KW-0812">Transmembrane</keyword>
<keyword evidence="1" id="KW-0472">Membrane</keyword>
<evidence type="ECO:0000256" key="1">
    <source>
        <dbReference type="SAM" id="Phobius"/>
    </source>
</evidence>
<proteinExistence type="predicted"/>
<evidence type="ECO:0000313" key="2">
    <source>
        <dbReference type="EMBL" id="ADP32871.1"/>
    </source>
</evidence>
<keyword evidence="1" id="KW-1133">Transmembrane helix</keyword>
<name>A0ABM5LY54_BACA1</name>
<dbReference type="Proteomes" id="UP000006867">
    <property type="component" value="Chromosome"/>
</dbReference>
<reference evidence="2 3" key="1">
    <citation type="journal article" date="2011" name="Front. Microbiol.">
        <title>Genomic signatures of strain selection and enhancement in Bacillus atrophaeus var. globigii, a historical biowarfare simulant.</title>
        <authorList>
            <person name="Gibbons H.S."/>
            <person name="Broomall S.M."/>
            <person name="McNew L.A."/>
            <person name="Daligault H."/>
            <person name="Chapman C."/>
            <person name="Bruce D."/>
            <person name="Karavis M."/>
            <person name="Krepps M."/>
            <person name="McGregor P.A."/>
            <person name="Hong C."/>
            <person name="Park K.H."/>
            <person name="Akmal A."/>
            <person name="Feldman A."/>
            <person name="Lin J.S."/>
            <person name="Chang W.E."/>
            <person name="Higgs B.W."/>
            <person name="Demirev P."/>
            <person name="Lindquist J."/>
            <person name="Liem A."/>
            <person name="Fochler E."/>
            <person name="Read T.D."/>
            <person name="Tapia R."/>
            <person name="Johnson S."/>
            <person name="Bishop-Lilly K.A."/>
            <person name="Detter C."/>
            <person name="Han C."/>
            <person name="Sozhamannan S."/>
            <person name="Rosenzweig C.N."/>
            <person name="Skowronski E.W."/>
        </authorList>
    </citation>
    <scope>NUCLEOTIDE SEQUENCE [LARGE SCALE GENOMIC DNA]</scope>
    <source>
        <strain evidence="2 3">1942</strain>
    </source>
</reference>
<protein>
    <submittedName>
        <fullName evidence="2">Uncharacterized protein</fullName>
    </submittedName>
</protein>
<accession>A0ABM5LY54</accession>
<dbReference type="EMBL" id="CP002207">
    <property type="protein sequence ID" value="ADP32871.1"/>
    <property type="molecule type" value="Genomic_DNA"/>
</dbReference>
<feature type="transmembrane region" description="Helical" evidence="1">
    <location>
        <begin position="7"/>
        <end position="29"/>
    </location>
</feature>
<feature type="transmembrane region" description="Helical" evidence="1">
    <location>
        <begin position="35"/>
        <end position="61"/>
    </location>
</feature>
<sequence>MKGETALGCVVIALVGILILAGIAVNFLLLPYLLMIALGAFGVHFSFLVCLALWIVVTALLKKLIPKRQVETE</sequence>